<evidence type="ECO:0000256" key="1">
    <source>
        <dbReference type="ARBA" id="ARBA00004903"/>
    </source>
</evidence>
<accession>A0A139ARF1</accession>
<evidence type="ECO:0000259" key="9">
    <source>
        <dbReference type="PROSITE" id="PS51330"/>
    </source>
</evidence>
<dbReference type="GO" id="GO:0004146">
    <property type="term" value="F:dihydrofolate reductase activity"/>
    <property type="evidence" value="ECO:0007669"/>
    <property type="project" value="UniProtKB-EC"/>
</dbReference>
<evidence type="ECO:0000256" key="7">
    <source>
        <dbReference type="RuleBase" id="RU004474"/>
    </source>
</evidence>
<name>A0A139ARF1_GONPJ</name>
<evidence type="ECO:0000256" key="4">
    <source>
        <dbReference type="ARBA" id="ARBA00022563"/>
    </source>
</evidence>
<dbReference type="GO" id="GO:0050661">
    <property type="term" value="F:NADP binding"/>
    <property type="evidence" value="ECO:0007669"/>
    <property type="project" value="InterPro"/>
</dbReference>
<comment type="pathway">
    <text evidence="1">Cofactor biosynthesis; tetrahydrofolate biosynthesis; 5,6,7,8-tetrahydrofolate from 7,8-dihydrofolate: step 1/1.</text>
</comment>
<dbReference type="GO" id="GO:0046654">
    <property type="term" value="P:tetrahydrofolate biosynthetic process"/>
    <property type="evidence" value="ECO:0007669"/>
    <property type="project" value="UniProtKB-UniPathway"/>
</dbReference>
<comment type="similarity">
    <text evidence="7">Belongs to the dihydrofolate reductase family.</text>
</comment>
<dbReference type="EC" id="1.5.1.3" evidence="2"/>
<dbReference type="AlphaFoldDB" id="A0A139ARF1"/>
<feature type="region of interest" description="Disordered" evidence="8">
    <location>
        <begin position="192"/>
        <end position="213"/>
    </location>
</feature>
<keyword evidence="5" id="KW-0521">NADP</keyword>
<reference evidence="10 11" key="1">
    <citation type="journal article" date="2015" name="Genome Biol. Evol.">
        <title>Phylogenomic analyses indicate that early fungi evolved digesting cell walls of algal ancestors of land plants.</title>
        <authorList>
            <person name="Chang Y."/>
            <person name="Wang S."/>
            <person name="Sekimoto S."/>
            <person name="Aerts A.L."/>
            <person name="Choi C."/>
            <person name="Clum A."/>
            <person name="LaButti K.M."/>
            <person name="Lindquist E.A."/>
            <person name="Yee Ngan C."/>
            <person name="Ohm R.A."/>
            <person name="Salamov A.A."/>
            <person name="Grigoriev I.V."/>
            <person name="Spatafora J.W."/>
            <person name="Berbee M.L."/>
        </authorList>
    </citation>
    <scope>NUCLEOTIDE SEQUENCE [LARGE SCALE GENOMIC DNA]</scope>
    <source>
        <strain evidence="10 11">JEL478</strain>
    </source>
</reference>
<evidence type="ECO:0000256" key="6">
    <source>
        <dbReference type="ARBA" id="ARBA00023002"/>
    </source>
</evidence>
<dbReference type="OrthoDB" id="414698at2759"/>
<dbReference type="Gene3D" id="3.40.430.10">
    <property type="entry name" value="Dihydrofolate Reductase, subunit A"/>
    <property type="match status" value="1"/>
</dbReference>
<dbReference type="STRING" id="1344416.A0A139ARF1"/>
<dbReference type="GO" id="GO:0006730">
    <property type="term" value="P:one-carbon metabolic process"/>
    <property type="evidence" value="ECO:0007669"/>
    <property type="project" value="UniProtKB-KW"/>
</dbReference>
<feature type="region of interest" description="Disordered" evidence="8">
    <location>
        <begin position="60"/>
        <end position="86"/>
    </location>
</feature>
<dbReference type="UniPathway" id="UPA00077">
    <property type="reaction ID" value="UER00158"/>
</dbReference>
<evidence type="ECO:0000256" key="5">
    <source>
        <dbReference type="ARBA" id="ARBA00022857"/>
    </source>
</evidence>
<dbReference type="PROSITE" id="PS51330">
    <property type="entry name" value="DHFR_2"/>
    <property type="match status" value="1"/>
</dbReference>
<dbReference type="GO" id="GO:0005739">
    <property type="term" value="C:mitochondrion"/>
    <property type="evidence" value="ECO:0007669"/>
    <property type="project" value="TreeGrafter"/>
</dbReference>
<gene>
    <name evidence="10" type="ORF">M427DRAFT_29184</name>
</gene>
<feature type="domain" description="DHFR" evidence="9">
    <location>
        <begin position="7"/>
        <end position="266"/>
    </location>
</feature>
<dbReference type="PANTHER" id="PTHR48069:SF3">
    <property type="entry name" value="DIHYDROFOLATE REDUCTASE"/>
    <property type="match status" value="1"/>
</dbReference>
<dbReference type="PROSITE" id="PS00075">
    <property type="entry name" value="DHFR_1"/>
    <property type="match status" value="1"/>
</dbReference>
<sequence length="267" mass="28643">MPPPSPPLNMIVAVTDTGGIGMRGAIPWRLKRDVLYFRLVTTHFSEKSGVVREEAAEGAKAKWQGAGAGEGEGEGKEKGDGGGGRTVTNAVIMGRKTWESIPPKWRPLGDRINVVVTSRWESLQHEHAATTTTPSTLLFKPSLTSAMDHLAAVPRVDAVFVIGGAQVYAEALAHPACKRVFLTRVWRTGTGSVPGAVDEKDGRSTEGGLTPETRERASWDCDAFFPTLGSEWKDVPGAVEKVTRGRYSGAEGEEGGVGYKFAVLERV</sequence>
<evidence type="ECO:0000256" key="3">
    <source>
        <dbReference type="ARBA" id="ARBA00018886"/>
    </source>
</evidence>
<keyword evidence="4" id="KW-0554">One-carbon metabolism</keyword>
<keyword evidence="11" id="KW-1185">Reference proteome</keyword>
<dbReference type="EMBL" id="KQ965739">
    <property type="protein sequence ID" value="KXS19224.1"/>
    <property type="molecule type" value="Genomic_DNA"/>
</dbReference>
<dbReference type="PANTHER" id="PTHR48069">
    <property type="entry name" value="DIHYDROFOLATE REDUCTASE"/>
    <property type="match status" value="1"/>
</dbReference>
<dbReference type="CDD" id="cd00209">
    <property type="entry name" value="DHFR"/>
    <property type="match status" value="1"/>
</dbReference>
<dbReference type="GO" id="GO:0046452">
    <property type="term" value="P:dihydrofolate metabolic process"/>
    <property type="evidence" value="ECO:0007669"/>
    <property type="project" value="TreeGrafter"/>
</dbReference>
<evidence type="ECO:0000313" key="11">
    <source>
        <dbReference type="Proteomes" id="UP000070544"/>
    </source>
</evidence>
<organism evidence="10 11">
    <name type="scientific">Gonapodya prolifera (strain JEL478)</name>
    <name type="common">Monoblepharis prolifera</name>
    <dbReference type="NCBI Taxonomy" id="1344416"/>
    <lineage>
        <taxon>Eukaryota</taxon>
        <taxon>Fungi</taxon>
        <taxon>Fungi incertae sedis</taxon>
        <taxon>Chytridiomycota</taxon>
        <taxon>Chytridiomycota incertae sedis</taxon>
        <taxon>Monoblepharidomycetes</taxon>
        <taxon>Monoblepharidales</taxon>
        <taxon>Gonapodyaceae</taxon>
        <taxon>Gonapodya</taxon>
    </lineage>
</organism>
<evidence type="ECO:0000313" key="10">
    <source>
        <dbReference type="EMBL" id="KXS19224.1"/>
    </source>
</evidence>
<evidence type="ECO:0000256" key="8">
    <source>
        <dbReference type="SAM" id="MobiDB-lite"/>
    </source>
</evidence>
<keyword evidence="6" id="KW-0560">Oxidoreductase</keyword>
<dbReference type="Pfam" id="PF00186">
    <property type="entry name" value="DHFR_1"/>
    <property type="match status" value="1"/>
</dbReference>
<dbReference type="InterPro" id="IPR001796">
    <property type="entry name" value="DHFR_dom"/>
</dbReference>
<proteinExistence type="inferred from homology"/>
<dbReference type="Proteomes" id="UP000070544">
    <property type="component" value="Unassembled WGS sequence"/>
</dbReference>
<dbReference type="PRINTS" id="PR00070">
    <property type="entry name" value="DHFR"/>
</dbReference>
<dbReference type="InterPro" id="IPR017925">
    <property type="entry name" value="DHFR_CS"/>
</dbReference>
<protein>
    <recommendedName>
        <fullName evidence="3">Dihydrofolate reductase</fullName>
        <ecNumber evidence="2">1.5.1.3</ecNumber>
    </recommendedName>
</protein>
<dbReference type="SUPFAM" id="SSF53597">
    <property type="entry name" value="Dihydrofolate reductase-like"/>
    <property type="match status" value="1"/>
</dbReference>
<dbReference type="InterPro" id="IPR012259">
    <property type="entry name" value="DHFR"/>
</dbReference>
<dbReference type="GO" id="GO:0046655">
    <property type="term" value="P:folic acid metabolic process"/>
    <property type="evidence" value="ECO:0007669"/>
    <property type="project" value="TreeGrafter"/>
</dbReference>
<dbReference type="InterPro" id="IPR024072">
    <property type="entry name" value="DHFR-like_dom_sf"/>
</dbReference>
<evidence type="ECO:0000256" key="2">
    <source>
        <dbReference type="ARBA" id="ARBA00012856"/>
    </source>
</evidence>